<evidence type="ECO:0000313" key="3">
    <source>
        <dbReference type="Proteomes" id="UP000052167"/>
    </source>
</evidence>
<dbReference type="Proteomes" id="UP000052167">
    <property type="component" value="Unassembled WGS sequence"/>
</dbReference>
<evidence type="ECO:0000313" key="2">
    <source>
        <dbReference type="EMBL" id="KEQ09017.1"/>
    </source>
</evidence>
<name>A0A922T7S9_9HYPH</name>
<dbReference type="AlphaFoldDB" id="A0A922T7S9"/>
<sequence>MPRYFFHHVWKAGQVRDLEGSELPDLEHARTEAIMDARSLMSDAIRQGRDISSRSIQISDEGGTVLLTVPFADAVIRDD</sequence>
<protein>
    <recommendedName>
        <fullName evidence="1">DUF6894 domain-containing protein</fullName>
    </recommendedName>
</protein>
<dbReference type="RefSeq" id="WP_037164368.1">
    <property type="nucleotide sequence ID" value="NZ_JOKI01000006.1"/>
</dbReference>
<dbReference type="InterPro" id="IPR054189">
    <property type="entry name" value="DUF6894"/>
</dbReference>
<reference evidence="2 3" key="1">
    <citation type="submission" date="2014-06" db="EMBL/GenBank/DDBJ databases">
        <title>Rhizobium pelagicum/R2-400B4.</title>
        <authorList>
            <person name="Kimes N.E."/>
            <person name="Lopez-Perez M."/>
        </authorList>
    </citation>
    <scope>NUCLEOTIDE SEQUENCE [LARGE SCALE GENOMIC DNA]</scope>
    <source>
        <strain evidence="2 3">R2-400B4</strain>
    </source>
</reference>
<proteinExistence type="predicted"/>
<gene>
    <name evidence="2" type="ORF">GV68_24920</name>
</gene>
<accession>A0A922T7S9</accession>
<comment type="caution">
    <text evidence="2">The sequence shown here is derived from an EMBL/GenBank/DDBJ whole genome shotgun (WGS) entry which is preliminary data.</text>
</comment>
<organism evidence="2 3">
    <name type="scientific">Pseudorhizobium pelagicum</name>
    <dbReference type="NCBI Taxonomy" id="1509405"/>
    <lineage>
        <taxon>Bacteria</taxon>
        <taxon>Pseudomonadati</taxon>
        <taxon>Pseudomonadota</taxon>
        <taxon>Alphaproteobacteria</taxon>
        <taxon>Hyphomicrobiales</taxon>
        <taxon>Rhizobiaceae</taxon>
        <taxon>Rhizobium/Agrobacterium group</taxon>
        <taxon>Pseudorhizobium</taxon>
    </lineage>
</organism>
<evidence type="ECO:0000259" key="1">
    <source>
        <dbReference type="Pfam" id="PF21834"/>
    </source>
</evidence>
<dbReference type="EMBL" id="JOKJ01000008">
    <property type="protein sequence ID" value="KEQ09017.1"/>
    <property type="molecule type" value="Genomic_DNA"/>
</dbReference>
<feature type="domain" description="DUF6894" evidence="1">
    <location>
        <begin position="3"/>
        <end position="72"/>
    </location>
</feature>
<dbReference type="Pfam" id="PF21834">
    <property type="entry name" value="DUF6894"/>
    <property type="match status" value="1"/>
</dbReference>
<keyword evidence="3" id="KW-1185">Reference proteome</keyword>
<dbReference type="OrthoDB" id="8296556at2"/>